<evidence type="ECO:0000313" key="1">
    <source>
        <dbReference type="EMBL" id="MBD2757398.1"/>
    </source>
</evidence>
<sequence length="132" mass="13884">MAREVAFDNANSTSELKAVGSALLTGNYFLTNARFRPFLGAGIGVFSLAQTELSISKGGQEQSKSVLAGGNKLGGLIRAGFKTGHFQLSLDYNLIPNTVGVAVFNNGQVYGFVSKSSYFDINFGLAIGGGRH</sequence>
<dbReference type="Gene3D" id="2.40.160.20">
    <property type="match status" value="1"/>
</dbReference>
<dbReference type="AlphaFoldDB" id="A0A927B8W1"/>
<gene>
    <name evidence="1" type="ORF">IC230_31300</name>
</gene>
<dbReference type="Proteomes" id="UP000653797">
    <property type="component" value="Unassembled WGS sequence"/>
</dbReference>
<reference evidence="1" key="1">
    <citation type="submission" date="2020-09" db="EMBL/GenBank/DDBJ databases">
        <authorList>
            <person name="Kim M.K."/>
        </authorList>
    </citation>
    <scope>NUCLEOTIDE SEQUENCE</scope>
    <source>
        <strain evidence="1">BT704</strain>
    </source>
</reference>
<evidence type="ECO:0000313" key="2">
    <source>
        <dbReference type="Proteomes" id="UP000653797"/>
    </source>
</evidence>
<name>A0A927B8W1_9BACT</name>
<evidence type="ECO:0008006" key="3">
    <source>
        <dbReference type="Google" id="ProtNLM"/>
    </source>
</evidence>
<proteinExistence type="predicted"/>
<dbReference type="EMBL" id="JACXAA010000021">
    <property type="protein sequence ID" value="MBD2757398.1"/>
    <property type="molecule type" value="Genomic_DNA"/>
</dbReference>
<dbReference type="RefSeq" id="WP_191043018.1">
    <property type="nucleotide sequence ID" value="NZ_JACXAA010000021.1"/>
</dbReference>
<keyword evidence="2" id="KW-1185">Reference proteome</keyword>
<organism evidence="1 2">
    <name type="scientific">Spirosoma validum</name>
    <dbReference type="NCBI Taxonomy" id="2771355"/>
    <lineage>
        <taxon>Bacteria</taxon>
        <taxon>Pseudomonadati</taxon>
        <taxon>Bacteroidota</taxon>
        <taxon>Cytophagia</taxon>
        <taxon>Cytophagales</taxon>
        <taxon>Cytophagaceae</taxon>
        <taxon>Spirosoma</taxon>
    </lineage>
</organism>
<protein>
    <recommendedName>
        <fullName evidence="3">Outer membrane beta-barrel protein</fullName>
    </recommendedName>
</protein>
<comment type="caution">
    <text evidence="1">The sequence shown here is derived from an EMBL/GenBank/DDBJ whole genome shotgun (WGS) entry which is preliminary data.</text>
</comment>
<accession>A0A927B8W1</accession>